<evidence type="ECO:0000313" key="2">
    <source>
        <dbReference type="EMBL" id="KAF6397153.1"/>
    </source>
</evidence>
<name>A0A7J8BEA7_ROUAE</name>
<evidence type="ECO:0000256" key="1">
    <source>
        <dbReference type="SAM" id="MobiDB-lite"/>
    </source>
</evidence>
<dbReference type="Proteomes" id="UP000593571">
    <property type="component" value="Unassembled WGS sequence"/>
</dbReference>
<feature type="compositionally biased region" description="Low complexity" evidence="1">
    <location>
        <begin position="32"/>
        <end position="47"/>
    </location>
</feature>
<dbReference type="EMBL" id="JACASE010000017">
    <property type="protein sequence ID" value="KAF6397153.1"/>
    <property type="molecule type" value="Genomic_DNA"/>
</dbReference>
<reference evidence="2 3" key="1">
    <citation type="journal article" date="2020" name="Nature">
        <title>Six reference-quality genomes reveal evolution of bat adaptations.</title>
        <authorList>
            <person name="Jebb D."/>
            <person name="Huang Z."/>
            <person name="Pippel M."/>
            <person name="Hughes G.M."/>
            <person name="Lavrichenko K."/>
            <person name="Devanna P."/>
            <person name="Winkler S."/>
            <person name="Jermiin L.S."/>
            <person name="Skirmuntt E.C."/>
            <person name="Katzourakis A."/>
            <person name="Burkitt-Gray L."/>
            <person name="Ray D.A."/>
            <person name="Sullivan K.A.M."/>
            <person name="Roscito J.G."/>
            <person name="Kirilenko B.M."/>
            <person name="Davalos L.M."/>
            <person name="Corthals A.P."/>
            <person name="Power M.L."/>
            <person name="Jones G."/>
            <person name="Ransome R.D."/>
            <person name="Dechmann D.K.N."/>
            <person name="Locatelli A.G."/>
            <person name="Puechmaille S.J."/>
            <person name="Fedrigo O."/>
            <person name="Jarvis E.D."/>
            <person name="Hiller M."/>
            <person name="Vernes S.C."/>
            <person name="Myers E.W."/>
            <person name="Teeling E.C."/>
        </authorList>
    </citation>
    <scope>NUCLEOTIDE SEQUENCE [LARGE SCALE GENOMIC DNA]</scope>
    <source>
        <strain evidence="2">MRouAeg1</strain>
        <tissue evidence="2">Muscle</tissue>
    </source>
</reference>
<dbReference type="AlphaFoldDB" id="A0A7J8BEA7"/>
<gene>
    <name evidence="2" type="ORF">HJG63_009815</name>
</gene>
<evidence type="ECO:0000313" key="3">
    <source>
        <dbReference type="Proteomes" id="UP000593571"/>
    </source>
</evidence>
<feature type="region of interest" description="Disordered" evidence="1">
    <location>
        <begin position="107"/>
        <end position="151"/>
    </location>
</feature>
<feature type="compositionally biased region" description="Low complexity" evidence="1">
    <location>
        <begin position="7"/>
        <end position="20"/>
    </location>
</feature>
<accession>A0A7J8BEA7</accession>
<sequence>MRRLLASKPPSCRLCSSSCPKNSLPTRHREPTPTATGPLAPPAAHATSSISEAWALAPAPGDCPRQSGVRGQPGSRVGSAFHSLRCLRRACKAGTNEASAFVRRAQHRGEIEKRSRKSKESLTEKGEEYPKHREQIQKYPDLKEHAVRQGR</sequence>
<keyword evidence="3" id="KW-1185">Reference proteome</keyword>
<feature type="region of interest" description="Disordered" evidence="1">
    <location>
        <begin position="1"/>
        <end position="78"/>
    </location>
</feature>
<protein>
    <submittedName>
        <fullName evidence="2">Uncharacterized protein</fullName>
    </submittedName>
</protein>
<proteinExistence type="predicted"/>
<comment type="caution">
    <text evidence="2">The sequence shown here is derived from an EMBL/GenBank/DDBJ whole genome shotgun (WGS) entry which is preliminary data.</text>
</comment>
<organism evidence="2 3">
    <name type="scientific">Rousettus aegyptiacus</name>
    <name type="common">Egyptian fruit bat</name>
    <name type="synonym">Pteropus aegyptiacus</name>
    <dbReference type="NCBI Taxonomy" id="9407"/>
    <lineage>
        <taxon>Eukaryota</taxon>
        <taxon>Metazoa</taxon>
        <taxon>Chordata</taxon>
        <taxon>Craniata</taxon>
        <taxon>Vertebrata</taxon>
        <taxon>Euteleostomi</taxon>
        <taxon>Mammalia</taxon>
        <taxon>Eutheria</taxon>
        <taxon>Laurasiatheria</taxon>
        <taxon>Chiroptera</taxon>
        <taxon>Yinpterochiroptera</taxon>
        <taxon>Pteropodoidea</taxon>
        <taxon>Pteropodidae</taxon>
        <taxon>Rousettinae</taxon>
        <taxon>Rousettus</taxon>
    </lineage>
</organism>